<keyword evidence="7" id="KW-1185">Reference proteome</keyword>
<dbReference type="InterPro" id="IPR036390">
    <property type="entry name" value="WH_DNA-bd_sf"/>
</dbReference>
<evidence type="ECO:0000256" key="3">
    <source>
        <dbReference type="ARBA" id="ARBA00023163"/>
    </source>
</evidence>
<evidence type="ECO:0000256" key="2">
    <source>
        <dbReference type="ARBA" id="ARBA00023125"/>
    </source>
</evidence>
<evidence type="ECO:0000256" key="4">
    <source>
        <dbReference type="SAM" id="MobiDB-lite"/>
    </source>
</evidence>
<dbReference type="PANTHER" id="PTHR43132:SF8">
    <property type="entry name" value="HTH-TYPE TRANSCRIPTIONAL REGULATOR KMTR"/>
    <property type="match status" value="1"/>
</dbReference>
<sequence length="125" mass="13219">MTARRITVSAPADGKPATTHPDDLTPAQVSAAVTAFALLADPTRVRMLWALREADLDVATLAAVAGCRPTVASQHLSKLRFAGLVEGTRAGQRVVYSLRGGHVRTLLSEALFQADHQVSGVPVHD</sequence>
<dbReference type="SUPFAM" id="SSF46785">
    <property type="entry name" value="Winged helix' DNA-binding domain"/>
    <property type="match status" value="1"/>
</dbReference>
<dbReference type="InterPro" id="IPR036388">
    <property type="entry name" value="WH-like_DNA-bd_sf"/>
</dbReference>
<keyword evidence="3" id="KW-0804">Transcription</keyword>
<dbReference type="EMBL" id="JAVREH010000058">
    <property type="protein sequence ID" value="MDT0263904.1"/>
    <property type="molecule type" value="Genomic_DNA"/>
</dbReference>
<dbReference type="InterPro" id="IPR001845">
    <property type="entry name" value="HTH_ArsR_DNA-bd_dom"/>
</dbReference>
<dbReference type="PRINTS" id="PR00778">
    <property type="entry name" value="HTHARSR"/>
</dbReference>
<evidence type="ECO:0000313" key="7">
    <source>
        <dbReference type="Proteomes" id="UP001183176"/>
    </source>
</evidence>
<evidence type="ECO:0000313" key="6">
    <source>
        <dbReference type="EMBL" id="MDT0263904.1"/>
    </source>
</evidence>
<keyword evidence="2" id="KW-0238">DNA-binding</keyword>
<keyword evidence="1" id="KW-0805">Transcription regulation</keyword>
<dbReference type="PANTHER" id="PTHR43132">
    <property type="entry name" value="ARSENICAL RESISTANCE OPERON REPRESSOR ARSR-RELATED"/>
    <property type="match status" value="1"/>
</dbReference>
<evidence type="ECO:0000259" key="5">
    <source>
        <dbReference type="PROSITE" id="PS50987"/>
    </source>
</evidence>
<name>A0ABU2JGT5_9ACTN</name>
<gene>
    <name evidence="6" type="ORF">RM423_21240</name>
</gene>
<accession>A0ABU2JGT5</accession>
<comment type="caution">
    <text evidence="6">The sequence shown here is derived from an EMBL/GenBank/DDBJ whole genome shotgun (WGS) entry which is preliminary data.</text>
</comment>
<dbReference type="Gene3D" id="1.10.10.10">
    <property type="entry name" value="Winged helix-like DNA-binding domain superfamily/Winged helix DNA-binding domain"/>
    <property type="match status" value="1"/>
</dbReference>
<feature type="domain" description="HTH arsR-type" evidence="5">
    <location>
        <begin position="24"/>
        <end position="118"/>
    </location>
</feature>
<dbReference type="Proteomes" id="UP001183176">
    <property type="component" value="Unassembled WGS sequence"/>
</dbReference>
<dbReference type="InterPro" id="IPR051011">
    <property type="entry name" value="Metal_resp_trans_reg"/>
</dbReference>
<dbReference type="InterPro" id="IPR011991">
    <property type="entry name" value="ArsR-like_HTH"/>
</dbReference>
<dbReference type="RefSeq" id="WP_311425047.1">
    <property type="nucleotide sequence ID" value="NZ_JAVREH010000058.1"/>
</dbReference>
<dbReference type="CDD" id="cd00090">
    <property type="entry name" value="HTH_ARSR"/>
    <property type="match status" value="1"/>
</dbReference>
<dbReference type="PROSITE" id="PS50987">
    <property type="entry name" value="HTH_ARSR_2"/>
    <property type="match status" value="1"/>
</dbReference>
<dbReference type="Pfam" id="PF01022">
    <property type="entry name" value="HTH_5"/>
    <property type="match status" value="1"/>
</dbReference>
<dbReference type="SMART" id="SM00418">
    <property type="entry name" value="HTH_ARSR"/>
    <property type="match status" value="1"/>
</dbReference>
<protein>
    <submittedName>
        <fullName evidence="6">Metalloregulator ArsR/SmtB family transcription factor</fullName>
    </submittedName>
</protein>
<proteinExistence type="predicted"/>
<feature type="region of interest" description="Disordered" evidence="4">
    <location>
        <begin position="1"/>
        <end position="24"/>
    </location>
</feature>
<organism evidence="6 7">
    <name type="scientific">Jatrophihabitans lederbergiae</name>
    <dbReference type="NCBI Taxonomy" id="3075547"/>
    <lineage>
        <taxon>Bacteria</taxon>
        <taxon>Bacillati</taxon>
        <taxon>Actinomycetota</taxon>
        <taxon>Actinomycetes</taxon>
        <taxon>Jatrophihabitantales</taxon>
        <taxon>Jatrophihabitantaceae</taxon>
        <taxon>Jatrophihabitans</taxon>
    </lineage>
</organism>
<reference evidence="7" key="1">
    <citation type="submission" date="2023-07" db="EMBL/GenBank/DDBJ databases">
        <title>30 novel species of actinomycetes from the DSMZ collection.</title>
        <authorList>
            <person name="Nouioui I."/>
        </authorList>
    </citation>
    <scope>NUCLEOTIDE SEQUENCE [LARGE SCALE GENOMIC DNA]</scope>
    <source>
        <strain evidence="7">DSM 44399</strain>
    </source>
</reference>
<dbReference type="NCBIfam" id="NF033788">
    <property type="entry name" value="HTH_metalloreg"/>
    <property type="match status" value="1"/>
</dbReference>
<evidence type="ECO:0000256" key="1">
    <source>
        <dbReference type="ARBA" id="ARBA00023015"/>
    </source>
</evidence>